<keyword evidence="4" id="KW-0804">Transcription</keyword>
<evidence type="ECO:0000313" key="7">
    <source>
        <dbReference type="Proteomes" id="UP000005307"/>
    </source>
</evidence>
<dbReference type="HOGENOM" id="CLU_039613_16_2_5"/>
<keyword evidence="7" id="KW-1185">Reference proteome</keyword>
<dbReference type="InterPro" id="IPR058163">
    <property type="entry name" value="LysR-type_TF_proteobact-type"/>
</dbReference>
<organism evidence="6 7">
    <name type="scientific">Octadecabacter antarcticus 307</name>
    <dbReference type="NCBI Taxonomy" id="391626"/>
    <lineage>
        <taxon>Bacteria</taxon>
        <taxon>Pseudomonadati</taxon>
        <taxon>Pseudomonadota</taxon>
        <taxon>Alphaproteobacteria</taxon>
        <taxon>Rhodobacterales</taxon>
        <taxon>Roseobacteraceae</taxon>
        <taxon>Octadecabacter</taxon>
    </lineage>
</organism>
<evidence type="ECO:0000256" key="2">
    <source>
        <dbReference type="ARBA" id="ARBA00023015"/>
    </source>
</evidence>
<reference evidence="6 7" key="1">
    <citation type="journal article" date="2013" name="PLoS ONE">
        <title>Poles Apart: Arctic and Antarctic Octadecabacter strains Share High Genome Plasticity and a New Type of Xanthorhodopsin.</title>
        <authorList>
            <person name="Vollmers J."/>
            <person name="Voget S."/>
            <person name="Dietrich S."/>
            <person name="Gollnow K."/>
            <person name="Smits M."/>
            <person name="Meyer K."/>
            <person name="Brinkhoff T."/>
            <person name="Simon M."/>
            <person name="Daniel R."/>
        </authorList>
    </citation>
    <scope>NUCLEOTIDE SEQUENCE [LARGE SCALE GENOMIC DNA]</scope>
    <source>
        <strain evidence="6 7">307</strain>
    </source>
</reference>
<dbReference type="PROSITE" id="PS50931">
    <property type="entry name" value="HTH_LYSR"/>
    <property type="match status" value="1"/>
</dbReference>
<dbReference type="InterPro" id="IPR036388">
    <property type="entry name" value="WH-like_DNA-bd_sf"/>
</dbReference>
<evidence type="ECO:0000256" key="3">
    <source>
        <dbReference type="ARBA" id="ARBA00023125"/>
    </source>
</evidence>
<dbReference type="SUPFAM" id="SSF53850">
    <property type="entry name" value="Periplasmic binding protein-like II"/>
    <property type="match status" value="1"/>
</dbReference>
<accession>M9R7M8</accession>
<comment type="similarity">
    <text evidence="1">Belongs to the LysR transcriptional regulatory family.</text>
</comment>
<dbReference type="GO" id="GO:0003677">
    <property type="term" value="F:DNA binding"/>
    <property type="evidence" value="ECO:0007669"/>
    <property type="project" value="UniProtKB-KW"/>
</dbReference>
<evidence type="ECO:0000256" key="4">
    <source>
        <dbReference type="ARBA" id="ARBA00023163"/>
    </source>
</evidence>
<dbReference type="Pfam" id="PF03466">
    <property type="entry name" value="LysR_substrate"/>
    <property type="match status" value="1"/>
</dbReference>
<dbReference type="InterPro" id="IPR005119">
    <property type="entry name" value="LysR_subst-bd"/>
</dbReference>
<name>M9R7M8_9RHOB</name>
<dbReference type="RefSeq" id="WP_015500650.1">
    <property type="nucleotide sequence ID" value="NC_020911.1"/>
</dbReference>
<dbReference type="GO" id="GO:0003700">
    <property type="term" value="F:DNA-binding transcription factor activity"/>
    <property type="evidence" value="ECO:0007669"/>
    <property type="project" value="InterPro"/>
</dbReference>
<dbReference type="FunFam" id="1.10.10.10:FF:000001">
    <property type="entry name" value="LysR family transcriptional regulator"/>
    <property type="match status" value="1"/>
</dbReference>
<proteinExistence type="inferred from homology"/>
<sequence>MARLDEIETFVAIVDAGTLTEASRRSGLALSAVSRRLRDLEARMGTTLIHRSTRTFSLSSEGQDFYLRCKQILSDLQEAETDLRDTKGRITGRIRIAAPLTFSVLHLSPILNEFMTLHPEVEIDLDVNDRQVDLVAEGFDLAIRIGRLSDSSFLAKRLTRIRHVPTVAPSLIERLGQPERPEDLTDFPALTYRSSGPGTEWRFVRPDGRKGSVTVKGTLACNNGDVLRSAAIAGLGVAFEPTFICGPAILDGLLTPLFFDHTWSENAAYAVFPPGRAQTARVRALIEHIGSHLTKTPWWDAKLMEKYSMA</sequence>
<feature type="domain" description="HTH lysR-type" evidence="5">
    <location>
        <begin position="1"/>
        <end position="59"/>
    </location>
</feature>
<dbReference type="eggNOG" id="COG0583">
    <property type="taxonomic scope" value="Bacteria"/>
</dbReference>
<gene>
    <name evidence="6" type="ORF">OAN307_c31350</name>
</gene>
<evidence type="ECO:0000313" key="6">
    <source>
        <dbReference type="EMBL" id="AGI68669.1"/>
    </source>
</evidence>
<evidence type="ECO:0000259" key="5">
    <source>
        <dbReference type="PROSITE" id="PS50931"/>
    </source>
</evidence>
<dbReference type="Proteomes" id="UP000005307">
    <property type="component" value="Chromosome"/>
</dbReference>
<dbReference type="SUPFAM" id="SSF46785">
    <property type="entry name" value="Winged helix' DNA-binding domain"/>
    <property type="match status" value="1"/>
</dbReference>
<keyword evidence="3" id="KW-0238">DNA-binding</keyword>
<dbReference type="PANTHER" id="PTHR30537">
    <property type="entry name" value="HTH-TYPE TRANSCRIPTIONAL REGULATOR"/>
    <property type="match status" value="1"/>
</dbReference>
<dbReference type="Gene3D" id="1.10.10.10">
    <property type="entry name" value="Winged helix-like DNA-binding domain superfamily/Winged helix DNA-binding domain"/>
    <property type="match status" value="1"/>
</dbReference>
<dbReference type="InterPro" id="IPR000847">
    <property type="entry name" value="LysR_HTH_N"/>
</dbReference>
<dbReference type="EMBL" id="CP003740">
    <property type="protein sequence ID" value="AGI68669.1"/>
    <property type="molecule type" value="Genomic_DNA"/>
</dbReference>
<dbReference type="STRING" id="391626.OAN307_c31350"/>
<dbReference type="CDD" id="cd08422">
    <property type="entry name" value="PBP2_CrgA_like"/>
    <property type="match status" value="1"/>
</dbReference>
<evidence type="ECO:0000256" key="1">
    <source>
        <dbReference type="ARBA" id="ARBA00009437"/>
    </source>
</evidence>
<dbReference type="PANTHER" id="PTHR30537:SF5">
    <property type="entry name" value="HTH-TYPE TRANSCRIPTIONAL ACTIVATOR TTDR-RELATED"/>
    <property type="match status" value="1"/>
</dbReference>
<dbReference type="Pfam" id="PF00126">
    <property type="entry name" value="HTH_1"/>
    <property type="match status" value="1"/>
</dbReference>
<keyword evidence="2" id="KW-0805">Transcription regulation</keyword>
<dbReference type="KEGG" id="oat:OAN307_c31350"/>
<dbReference type="InterPro" id="IPR036390">
    <property type="entry name" value="WH_DNA-bd_sf"/>
</dbReference>
<dbReference type="AlphaFoldDB" id="M9R7M8"/>
<protein>
    <submittedName>
        <fullName evidence="6">LysR family transcriptional regulator</fullName>
    </submittedName>
</protein>
<dbReference type="Gene3D" id="3.40.190.290">
    <property type="match status" value="1"/>
</dbReference>